<dbReference type="SUPFAM" id="SSF46458">
    <property type="entry name" value="Globin-like"/>
    <property type="match status" value="1"/>
</dbReference>
<dbReference type="CDD" id="cd01040">
    <property type="entry name" value="Mb-like"/>
    <property type="match status" value="1"/>
</dbReference>
<comment type="caution">
    <text evidence="9">The sequence shown here is derived from an EMBL/GenBank/DDBJ whole genome shotgun (WGS) entry which is preliminary data.</text>
</comment>
<dbReference type="InterPro" id="IPR044399">
    <property type="entry name" value="Mb-like_M"/>
</dbReference>
<evidence type="ECO:0000256" key="2">
    <source>
        <dbReference type="ARBA" id="ARBA00022617"/>
    </source>
</evidence>
<evidence type="ECO:0000313" key="10">
    <source>
        <dbReference type="Proteomes" id="UP001321473"/>
    </source>
</evidence>
<evidence type="ECO:0000256" key="4">
    <source>
        <dbReference type="ARBA" id="ARBA00022723"/>
    </source>
</evidence>
<feature type="compositionally biased region" description="Low complexity" evidence="7">
    <location>
        <begin position="199"/>
        <end position="216"/>
    </location>
</feature>
<sequence>MTDHEKKLVRRSWHKFCQQNPDYGVLIFVGMFTQYPDYLELFPRFRGRDLRALEGDPKFRAHACAVGHQLSALVECMEEPDVLAELIRKNAVNHLARRGVEPEHFESLLAVTLEQMMSHVGPLMTPAAVRAWKKLFKTMNVITRNVYDEVAEFSASSQNSSSDSQEISVEPAGTGAVPPKPPPSVEGSGGASAPLADLSAISGASASGKGGQAARRGAPRQERANPAPPESTIRESNR</sequence>
<keyword evidence="4" id="KW-0479">Metal-binding</keyword>
<keyword evidence="2 6" id="KW-0349">Heme</keyword>
<protein>
    <recommendedName>
        <fullName evidence="8">Globin domain-containing protein</fullName>
    </recommendedName>
</protein>
<proteinExistence type="inferred from homology"/>
<evidence type="ECO:0000256" key="3">
    <source>
        <dbReference type="ARBA" id="ARBA00022621"/>
    </source>
</evidence>
<dbReference type="EMBL" id="JARKHS020011393">
    <property type="protein sequence ID" value="KAK8777859.1"/>
    <property type="molecule type" value="Genomic_DNA"/>
</dbReference>
<evidence type="ECO:0000256" key="6">
    <source>
        <dbReference type="RuleBase" id="RU000356"/>
    </source>
</evidence>
<dbReference type="PROSITE" id="PS01033">
    <property type="entry name" value="GLOBIN"/>
    <property type="match status" value="1"/>
</dbReference>
<dbReference type="GO" id="GO:0020037">
    <property type="term" value="F:heme binding"/>
    <property type="evidence" value="ECO:0007669"/>
    <property type="project" value="InterPro"/>
</dbReference>
<gene>
    <name evidence="9" type="ORF">V5799_020800</name>
</gene>
<dbReference type="GO" id="GO:0019825">
    <property type="term" value="F:oxygen binding"/>
    <property type="evidence" value="ECO:0007669"/>
    <property type="project" value="InterPro"/>
</dbReference>
<keyword evidence="1 6" id="KW-0813">Transport</keyword>
<keyword evidence="5" id="KW-0408">Iron</keyword>
<evidence type="ECO:0000313" key="9">
    <source>
        <dbReference type="EMBL" id="KAK8777859.1"/>
    </source>
</evidence>
<dbReference type="PANTHER" id="PTHR47217:SF1">
    <property type="entry name" value="GLOBIN-LIKE PROTEIN"/>
    <property type="match status" value="1"/>
</dbReference>
<accession>A0AAQ4ESV3</accession>
<dbReference type="Gene3D" id="1.10.490.10">
    <property type="entry name" value="Globins"/>
    <property type="match status" value="1"/>
</dbReference>
<dbReference type="Proteomes" id="UP001321473">
    <property type="component" value="Unassembled WGS sequence"/>
</dbReference>
<dbReference type="InterPro" id="IPR012292">
    <property type="entry name" value="Globin/Proto"/>
</dbReference>
<dbReference type="Pfam" id="PF00042">
    <property type="entry name" value="Globin"/>
    <property type="match status" value="1"/>
</dbReference>
<comment type="similarity">
    <text evidence="6">Belongs to the globin family.</text>
</comment>
<feature type="compositionally biased region" description="Low complexity" evidence="7">
    <location>
        <begin position="155"/>
        <end position="168"/>
    </location>
</feature>
<evidence type="ECO:0000259" key="8">
    <source>
        <dbReference type="PROSITE" id="PS01033"/>
    </source>
</evidence>
<feature type="region of interest" description="Disordered" evidence="7">
    <location>
        <begin position="155"/>
        <end position="238"/>
    </location>
</feature>
<organism evidence="9 10">
    <name type="scientific">Amblyomma americanum</name>
    <name type="common">Lone star tick</name>
    <dbReference type="NCBI Taxonomy" id="6943"/>
    <lineage>
        <taxon>Eukaryota</taxon>
        <taxon>Metazoa</taxon>
        <taxon>Ecdysozoa</taxon>
        <taxon>Arthropoda</taxon>
        <taxon>Chelicerata</taxon>
        <taxon>Arachnida</taxon>
        <taxon>Acari</taxon>
        <taxon>Parasitiformes</taxon>
        <taxon>Ixodida</taxon>
        <taxon>Ixodoidea</taxon>
        <taxon>Ixodidae</taxon>
        <taxon>Amblyomminae</taxon>
        <taxon>Amblyomma</taxon>
    </lineage>
</organism>
<dbReference type="InterPro" id="IPR000971">
    <property type="entry name" value="Globin"/>
</dbReference>
<dbReference type="GO" id="GO:0005344">
    <property type="term" value="F:oxygen carrier activity"/>
    <property type="evidence" value="ECO:0007669"/>
    <property type="project" value="UniProtKB-KW"/>
</dbReference>
<dbReference type="AlphaFoldDB" id="A0AAQ4ESV3"/>
<feature type="domain" description="Globin" evidence="8">
    <location>
        <begin position="1"/>
        <end position="148"/>
    </location>
</feature>
<keyword evidence="3 6" id="KW-0561">Oxygen transport</keyword>
<dbReference type="GO" id="GO:0046872">
    <property type="term" value="F:metal ion binding"/>
    <property type="evidence" value="ECO:0007669"/>
    <property type="project" value="UniProtKB-KW"/>
</dbReference>
<evidence type="ECO:0000256" key="7">
    <source>
        <dbReference type="SAM" id="MobiDB-lite"/>
    </source>
</evidence>
<name>A0AAQ4ESV3_AMBAM</name>
<evidence type="ECO:0000256" key="5">
    <source>
        <dbReference type="ARBA" id="ARBA00023004"/>
    </source>
</evidence>
<keyword evidence="10" id="KW-1185">Reference proteome</keyword>
<reference evidence="9 10" key="1">
    <citation type="journal article" date="2023" name="Arcadia Sci">
        <title>De novo assembly of a long-read Amblyomma americanum tick genome.</title>
        <authorList>
            <person name="Chou S."/>
            <person name="Poskanzer K.E."/>
            <person name="Rollins M."/>
            <person name="Thuy-Boun P.S."/>
        </authorList>
    </citation>
    <scope>NUCLEOTIDE SEQUENCE [LARGE SCALE GENOMIC DNA]</scope>
    <source>
        <strain evidence="9">F_SG_1</strain>
        <tissue evidence="9">Salivary glands</tissue>
    </source>
</reference>
<dbReference type="InterPro" id="IPR009050">
    <property type="entry name" value="Globin-like_sf"/>
</dbReference>
<dbReference type="PANTHER" id="PTHR47217">
    <property type="entry name" value="GLOBIN-LIKE PROTEIN"/>
    <property type="match status" value="1"/>
</dbReference>
<evidence type="ECO:0000256" key="1">
    <source>
        <dbReference type="ARBA" id="ARBA00022448"/>
    </source>
</evidence>